<name>S6C8M6_BABBO</name>
<reference evidence="1" key="1">
    <citation type="journal article" date="2014" name="BMC Genomics">
        <title>The Babesia bovis gene and promoter model: an update from full-length EST analysis.</title>
        <authorList>
            <person name="Yamagishi J."/>
            <person name="Wakaguri H."/>
            <person name="Yokoyama N."/>
            <person name="Yamashita R."/>
            <person name="Suzuki Y."/>
            <person name="Xuan X."/>
            <person name="Igarashi I."/>
        </authorList>
    </citation>
    <scope>NUCLEOTIDE SEQUENCE</scope>
    <source>
        <strain evidence="1">Texas</strain>
    </source>
</reference>
<dbReference type="AlphaFoldDB" id="S6C8M6"/>
<dbReference type="EMBL" id="AK441116">
    <property type="protein sequence ID" value="BAN64910.1"/>
    <property type="molecule type" value="mRNA"/>
</dbReference>
<accession>S6C8M6</accession>
<protein>
    <submittedName>
        <fullName evidence="1">Uncharacterized protein</fullName>
    </submittedName>
</protein>
<sequence length="82" mass="9705">MCIKTTKLVLHVSSLTTSSFQCGGITTCTRNLRFRYPKWHIKLHFVLTVTALNSHNLHFMLRAVRLNYNTRYDYETFLFCCQ</sequence>
<evidence type="ECO:0000313" key="1">
    <source>
        <dbReference type="EMBL" id="BAN64910.1"/>
    </source>
</evidence>
<organism evidence="1">
    <name type="scientific">Babesia bovis</name>
    <dbReference type="NCBI Taxonomy" id="5865"/>
    <lineage>
        <taxon>Eukaryota</taxon>
        <taxon>Sar</taxon>
        <taxon>Alveolata</taxon>
        <taxon>Apicomplexa</taxon>
        <taxon>Aconoidasida</taxon>
        <taxon>Piroplasmida</taxon>
        <taxon>Babesiidae</taxon>
        <taxon>Babesia</taxon>
    </lineage>
</organism>
<proteinExistence type="evidence at transcript level"/>